<keyword evidence="5" id="KW-0805">Transcription regulation</keyword>
<keyword evidence="3 8" id="KW-0863">Zinc-finger</keyword>
<keyword evidence="7" id="KW-0539">Nucleus</keyword>
<dbReference type="PROSITE" id="PS00028">
    <property type="entry name" value="ZINC_FINGER_C2H2_1"/>
    <property type="match status" value="1"/>
</dbReference>
<keyword evidence="6" id="KW-0804">Transcription</keyword>
<organism evidence="11 12">
    <name type="scientific">Spinacia oleracea</name>
    <name type="common">Spinach</name>
    <dbReference type="NCBI Taxonomy" id="3562"/>
    <lineage>
        <taxon>Eukaryota</taxon>
        <taxon>Viridiplantae</taxon>
        <taxon>Streptophyta</taxon>
        <taxon>Embryophyta</taxon>
        <taxon>Tracheophyta</taxon>
        <taxon>Spermatophyta</taxon>
        <taxon>Magnoliopsida</taxon>
        <taxon>eudicotyledons</taxon>
        <taxon>Gunneridae</taxon>
        <taxon>Pentapetalae</taxon>
        <taxon>Caryophyllales</taxon>
        <taxon>Chenopodiaceae</taxon>
        <taxon>Chenopodioideae</taxon>
        <taxon>Anserineae</taxon>
        <taxon>Spinacia</taxon>
    </lineage>
</organism>
<dbReference type="PROSITE" id="PS50157">
    <property type="entry name" value="ZINC_FINGER_C2H2_2"/>
    <property type="match status" value="1"/>
</dbReference>
<reference evidence="11" key="1">
    <citation type="journal article" date="2021" name="Nat. Commun.">
        <title>Genomic analyses provide insights into spinach domestication and the genetic basis of agronomic traits.</title>
        <authorList>
            <person name="Cai X."/>
            <person name="Sun X."/>
            <person name="Xu C."/>
            <person name="Sun H."/>
            <person name="Wang X."/>
            <person name="Ge C."/>
            <person name="Zhang Z."/>
            <person name="Wang Q."/>
            <person name="Fei Z."/>
            <person name="Jiao C."/>
            <person name="Wang Q."/>
        </authorList>
    </citation>
    <scope>NUCLEOTIDE SEQUENCE [LARGE SCALE GENOMIC DNA]</scope>
    <source>
        <strain evidence="11">cv. Varoflay</strain>
    </source>
</reference>
<comment type="subcellular location">
    <subcellularLocation>
        <location evidence="1">Nucleus</location>
    </subcellularLocation>
</comment>
<sequence>MELRLQQHETKSGKFNEQQTSSPSTTTTEDQEAAAVLYSDEYYVRSYTCNFCKKGFSNAQALGGHMNIHRRDRAKLRDELSTDDYSPTHLDLSTSKTRSSRLYVKKESRTKDDIWVGNGNKHEALALFVDSSSSSRKAGSSSSRVVTVSKDDSGLDLELRLGRAKSHY</sequence>
<dbReference type="RefSeq" id="XP_021856978.2">
    <property type="nucleotide sequence ID" value="XM_022001286.2"/>
</dbReference>
<evidence type="ECO:0000256" key="3">
    <source>
        <dbReference type="ARBA" id="ARBA00022771"/>
    </source>
</evidence>
<reference evidence="12" key="2">
    <citation type="submission" date="2025-08" db="UniProtKB">
        <authorList>
            <consortium name="RefSeq"/>
        </authorList>
    </citation>
    <scope>IDENTIFICATION</scope>
    <source>
        <tissue evidence="12">Leaf</tissue>
    </source>
</reference>
<proteinExistence type="predicted"/>
<dbReference type="InterPro" id="IPR052426">
    <property type="entry name" value="Plant_dev_regulator"/>
</dbReference>
<accession>A0A9R0IWL9</accession>
<evidence type="ECO:0000256" key="8">
    <source>
        <dbReference type="PROSITE-ProRule" id="PRU00042"/>
    </source>
</evidence>
<evidence type="ECO:0000256" key="9">
    <source>
        <dbReference type="SAM" id="MobiDB-lite"/>
    </source>
</evidence>
<evidence type="ECO:0000313" key="12">
    <source>
        <dbReference type="RefSeq" id="XP_021856978.2"/>
    </source>
</evidence>
<dbReference type="SMART" id="SM00355">
    <property type="entry name" value="ZnF_C2H2"/>
    <property type="match status" value="1"/>
</dbReference>
<dbReference type="PANTHER" id="PTHR45801:SF110">
    <property type="entry name" value="TRANSCRIPTIONAL REGULATOR SUPERMAN"/>
    <property type="match status" value="1"/>
</dbReference>
<dbReference type="PANTHER" id="PTHR45801">
    <property type="entry name" value="OS07G0101800 PROTEIN"/>
    <property type="match status" value="1"/>
</dbReference>
<keyword evidence="11" id="KW-1185">Reference proteome</keyword>
<evidence type="ECO:0000256" key="7">
    <source>
        <dbReference type="ARBA" id="ARBA00023242"/>
    </source>
</evidence>
<evidence type="ECO:0000256" key="5">
    <source>
        <dbReference type="ARBA" id="ARBA00023015"/>
    </source>
</evidence>
<dbReference type="InterPro" id="IPR013087">
    <property type="entry name" value="Znf_C2H2_type"/>
</dbReference>
<dbReference type="InterPro" id="IPR036236">
    <property type="entry name" value="Znf_C2H2_sf"/>
</dbReference>
<keyword evidence="4" id="KW-0862">Zinc</keyword>
<evidence type="ECO:0000256" key="4">
    <source>
        <dbReference type="ARBA" id="ARBA00022833"/>
    </source>
</evidence>
<feature type="region of interest" description="Disordered" evidence="9">
    <location>
        <begin position="1"/>
        <end position="31"/>
    </location>
</feature>
<dbReference type="SUPFAM" id="SSF57667">
    <property type="entry name" value="beta-beta-alpha zinc fingers"/>
    <property type="match status" value="1"/>
</dbReference>
<dbReference type="Proteomes" id="UP000813463">
    <property type="component" value="Chromosome 5"/>
</dbReference>
<dbReference type="Gene3D" id="3.30.160.60">
    <property type="entry name" value="Classic Zinc Finger"/>
    <property type="match status" value="1"/>
</dbReference>
<evidence type="ECO:0000256" key="1">
    <source>
        <dbReference type="ARBA" id="ARBA00004123"/>
    </source>
</evidence>
<name>A0A9R0IWL9_SPIOL</name>
<evidence type="ECO:0000313" key="11">
    <source>
        <dbReference type="Proteomes" id="UP000813463"/>
    </source>
</evidence>
<protein>
    <submittedName>
        <fullName evidence="12">Transcriptional regulator TAC1-like</fullName>
    </submittedName>
</protein>
<dbReference type="GeneID" id="110796238"/>
<evidence type="ECO:0000256" key="2">
    <source>
        <dbReference type="ARBA" id="ARBA00022723"/>
    </source>
</evidence>
<evidence type="ECO:0000256" key="6">
    <source>
        <dbReference type="ARBA" id="ARBA00023163"/>
    </source>
</evidence>
<feature type="compositionally biased region" description="Low complexity" evidence="9">
    <location>
        <begin position="17"/>
        <end position="28"/>
    </location>
</feature>
<feature type="domain" description="C2H2-type" evidence="10">
    <location>
        <begin position="47"/>
        <end position="74"/>
    </location>
</feature>
<gene>
    <name evidence="12" type="primary">LOC110796238</name>
</gene>
<keyword evidence="2" id="KW-0479">Metal-binding</keyword>
<feature type="compositionally biased region" description="Basic and acidic residues" evidence="9">
    <location>
        <begin position="1"/>
        <end position="14"/>
    </location>
</feature>
<dbReference type="Pfam" id="PF13912">
    <property type="entry name" value="zf-C2H2_6"/>
    <property type="match status" value="1"/>
</dbReference>
<evidence type="ECO:0000259" key="10">
    <source>
        <dbReference type="PROSITE" id="PS50157"/>
    </source>
</evidence>